<sequence length="520" mass="57244">MKPKHLSYALLFLALMTYLWMTCSFMPFPADFEDSYIMHRYAQNGVDGFMFEWNRDSAPVQGTTGIAWVTLVTLVARLTRFNVIAVNSYTGLIFALLTLLVVYAATLRNFNRNNRWVAVCALIPIISSPYFTRTSANGLETSITLFFVALSIYLLRFCRGSFKEAIGLGLFSGFTALIRPDLPLFPISLFVIAFALNSEGNTLRIRNGLALLMGALVTGVLSLFLAKIATGTALPLSASLKFALSDLLLGRLPLSQYNFILGSQLGFLSYLLPLILLALIPMIALDLQESKKYLPVYGACAVYFAYLCSVLPIMDVAYRFQLPLLIGLSFAIVHFFDLIVKAGVPARRAHILIFSIGLLLAIGNTTLLFAGKREAQMLRVDHTDFADIGKELGTIDGISIASPEAGKLAAYSGKKFFDTLGLNDFFVANNRNKPDYPVLLENYLRNDFGMPDVYVRKSDTGDSRYTFLEILPDFKTLYVCNSAANADRIGKVVCVARSGSHVNAIVANLAASGVEIDTKQ</sequence>
<evidence type="ECO:0008006" key="4">
    <source>
        <dbReference type="Google" id="ProtNLM"/>
    </source>
</evidence>
<gene>
    <name evidence="2" type="ORF">SAMN05444165_3871</name>
</gene>
<keyword evidence="1" id="KW-0472">Membrane</keyword>
<keyword evidence="3" id="KW-1185">Reference proteome</keyword>
<reference evidence="2 3" key="1">
    <citation type="submission" date="2016-11" db="EMBL/GenBank/DDBJ databases">
        <authorList>
            <person name="Jaros S."/>
            <person name="Januszkiewicz K."/>
            <person name="Wedrychowicz H."/>
        </authorList>
    </citation>
    <scope>NUCLEOTIDE SEQUENCE [LARGE SCALE GENOMIC DNA]</scope>
    <source>
        <strain evidence="2 3">GAS95</strain>
    </source>
</reference>
<dbReference type="EMBL" id="FSRU01000002">
    <property type="protein sequence ID" value="SIO57452.1"/>
    <property type="molecule type" value="Genomic_DNA"/>
</dbReference>
<feature type="transmembrane region" description="Helical" evidence="1">
    <location>
        <begin position="7"/>
        <end position="28"/>
    </location>
</feature>
<keyword evidence="1" id="KW-0812">Transmembrane</keyword>
<feature type="transmembrane region" description="Helical" evidence="1">
    <location>
        <begin position="208"/>
        <end position="229"/>
    </location>
</feature>
<dbReference type="Proteomes" id="UP000185151">
    <property type="component" value="Unassembled WGS sequence"/>
</dbReference>
<feature type="transmembrane region" description="Helical" evidence="1">
    <location>
        <begin position="58"/>
        <end position="76"/>
    </location>
</feature>
<proteinExistence type="predicted"/>
<feature type="transmembrane region" description="Helical" evidence="1">
    <location>
        <begin position="139"/>
        <end position="157"/>
    </location>
</feature>
<accession>A0A1N6KLL3</accession>
<feature type="transmembrane region" description="Helical" evidence="1">
    <location>
        <begin position="320"/>
        <end position="339"/>
    </location>
</feature>
<feature type="transmembrane region" description="Helical" evidence="1">
    <location>
        <begin position="116"/>
        <end position="132"/>
    </location>
</feature>
<feature type="transmembrane region" description="Helical" evidence="1">
    <location>
        <begin position="351"/>
        <end position="370"/>
    </location>
</feature>
<name>A0A1N6KLL3_9BURK</name>
<protein>
    <recommendedName>
        <fullName evidence="4">Dolichyl-phosphate-mannose-protein mannosyltransferase</fullName>
    </recommendedName>
</protein>
<feature type="transmembrane region" description="Helical" evidence="1">
    <location>
        <begin position="83"/>
        <end position="104"/>
    </location>
</feature>
<dbReference type="AlphaFoldDB" id="A0A1N6KLL3"/>
<feature type="transmembrane region" description="Helical" evidence="1">
    <location>
        <begin position="177"/>
        <end position="196"/>
    </location>
</feature>
<evidence type="ECO:0000313" key="3">
    <source>
        <dbReference type="Proteomes" id="UP000185151"/>
    </source>
</evidence>
<evidence type="ECO:0000313" key="2">
    <source>
        <dbReference type="EMBL" id="SIO57452.1"/>
    </source>
</evidence>
<keyword evidence="1" id="KW-1133">Transmembrane helix</keyword>
<feature type="transmembrane region" description="Helical" evidence="1">
    <location>
        <begin position="267"/>
        <end position="287"/>
    </location>
</feature>
<feature type="transmembrane region" description="Helical" evidence="1">
    <location>
        <begin position="294"/>
        <end position="314"/>
    </location>
</feature>
<organism evidence="2 3">
    <name type="scientific">Paraburkholderia phenazinium</name>
    <dbReference type="NCBI Taxonomy" id="60549"/>
    <lineage>
        <taxon>Bacteria</taxon>
        <taxon>Pseudomonadati</taxon>
        <taxon>Pseudomonadota</taxon>
        <taxon>Betaproteobacteria</taxon>
        <taxon>Burkholderiales</taxon>
        <taxon>Burkholderiaceae</taxon>
        <taxon>Paraburkholderia</taxon>
    </lineage>
</organism>
<evidence type="ECO:0000256" key="1">
    <source>
        <dbReference type="SAM" id="Phobius"/>
    </source>
</evidence>